<dbReference type="FunFam" id="3.40.50.1580:FF:000004">
    <property type="entry name" value="Purine nucleoside phosphorylase"/>
    <property type="match status" value="1"/>
</dbReference>
<feature type="binding site" evidence="12">
    <location>
        <position position="66"/>
    </location>
    <ligand>
        <name>phosphate</name>
        <dbReference type="ChEBI" id="CHEBI:43474"/>
    </ligand>
</feature>
<dbReference type="SUPFAM" id="SSF53167">
    <property type="entry name" value="Purine and uridine phosphorylases"/>
    <property type="match status" value="1"/>
</dbReference>
<dbReference type="PANTHER" id="PTHR11904:SF9">
    <property type="entry name" value="PURINE NUCLEOSIDE PHOSPHORYLASE-RELATED"/>
    <property type="match status" value="1"/>
</dbReference>
<evidence type="ECO:0000256" key="2">
    <source>
        <dbReference type="ARBA" id="ARBA00006751"/>
    </source>
</evidence>
<evidence type="ECO:0000256" key="3">
    <source>
        <dbReference type="ARBA" id="ARBA00011886"/>
    </source>
</evidence>
<dbReference type="WBParaSite" id="Smp_304260.1">
    <property type="protein sequence ID" value="Smp_304260.1"/>
    <property type="gene ID" value="Smp_304260"/>
</dbReference>
<evidence type="ECO:0000256" key="8">
    <source>
        <dbReference type="ARBA" id="ARBA00023929"/>
    </source>
</evidence>
<name>A0A5K4F407_SCHMA</name>
<comment type="catalytic activity">
    <reaction evidence="10">
        <text>guanosine + phosphate = alpha-D-ribose 1-phosphate + guanine</text>
        <dbReference type="Rhea" id="RHEA:13233"/>
        <dbReference type="ChEBI" id="CHEBI:16235"/>
        <dbReference type="ChEBI" id="CHEBI:16750"/>
        <dbReference type="ChEBI" id="CHEBI:43474"/>
        <dbReference type="ChEBI" id="CHEBI:57720"/>
        <dbReference type="EC" id="2.4.2.1"/>
    </reaction>
</comment>
<dbReference type="ExpressionAtlas" id="A0A5K4F407">
    <property type="expression patterns" value="baseline"/>
</dbReference>
<evidence type="ECO:0000313" key="14">
    <source>
        <dbReference type="Proteomes" id="UP000008854"/>
    </source>
</evidence>
<dbReference type="UniPathway" id="UPA00606"/>
<evidence type="ECO:0000256" key="7">
    <source>
        <dbReference type="ARBA" id="ARBA00023918"/>
    </source>
</evidence>
<dbReference type="NCBIfam" id="TIGR01697">
    <property type="entry name" value="PNPH-PUNA-XAPA"/>
    <property type="match status" value="1"/>
</dbReference>
<evidence type="ECO:0000259" key="13">
    <source>
        <dbReference type="Pfam" id="PF01048"/>
    </source>
</evidence>
<dbReference type="InterPro" id="IPR011268">
    <property type="entry name" value="Purine_phosphorylase"/>
</dbReference>
<dbReference type="PIRSF" id="PIRSF000477">
    <property type="entry name" value="PurNPase"/>
    <property type="match status" value="1"/>
</dbReference>
<dbReference type="GO" id="GO:0005737">
    <property type="term" value="C:cytoplasm"/>
    <property type="evidence" value="ECO:0007669"/>
    <property type="project" value="TreeGrafter"/>
</dbReference>
<protein>
    <recommendedName>
        <fullName evidence="4 11">Purine nucleoside phosphorylase</fullName>
        <ecNumber evidence="3 11">2.4.2.1</ecNumber>
    </recommendedName>
    <alternativeName>
        <fullName evidence="11">Inosine-guanosine phosphorylase</fullName>
    </alternativeName>
</protein>
<dbReference type="GO" id="GO:0047975">
    <property type="term" value="F:guanosine phosphorylase activity"/>
    <property type="evidence" value="ECO:0007669"/>
    <property type="project" value="RHEA"/>
</dbReference>
<dbReference type="NCBIfam" id="TIGR01700">
    <property type="entry name" value="PNPH"/>
    <property type="match status" value="1"/>
</dbReference>
<evidence type="ECO:0000256" key="1">
    <source>
        <dbReference type="ARBA" id="ARBA00005058"/>
    </source>
</evidence>
<dbReference type="Pfam" id="PF01048">
    <property type="entry name" value="PNP_UDP_1"/>
    <property type="match status" value="1"/>
</dbReference>
<keyword evidence="14" id="KW-1185">Reference proteome</keyword>
<dbReference type="InterPro" id="IPR000845">
    <property type="entry name" value="Nucleoside_phosphorylase_d"/>
</dbReference>
<dbReference type="GO" id="GO:0004731">
    <property type="term" value="F:purine-nucleoside phosphorylase activity"/>
    <property type="evidence" value="ECO:0007669"/>
    <property type="project" value="UniProtKB-EC"/>
</dbReference>
<dbReference type="InterPro" id="IPR011270">
    <property type="entry name" value="Pur_Nuc_Pase_Ino/Guo-sp"/>
</dbReference>
<reference evidence="14" key="1">
    <citation type="journal article" date="2012" name="PLoS Negl. Trop. Dis.">
        <title>A systematically improved high quality genome and transcriptome of the human blood fluke Schistosoma mansoni.</title>
        <authorList>
            <person name="Protasio A.V."/>
            <person name="Tsai I.J."/>
            <person name="Babbage A."/>
            <person name="Nichol S."/>
            <person name="Hunt M."/>
            <person name="Aslett M.A."/>
            <person name="De Silva N."/>
            <person name="Velarde G.S."/>
            <person name="Anderson T.J."/>
            <person name="Clark R.C."/>
            <person name="Davidson C."/>
            <person name="Dillon G.P."/>
            <person name="Holroyd N.E."/>
            <person name="LoVerde P.T."/>
            <person name="Lloyd C."/>
            <person name="McQuillan J."/>
            <person name="Oliveira G."/>
            <person name="Otto T.D."/>
            <person name="Parker-Manuel S.J."/>
            <person name="Quail M.A."/>
            <person name="Wilson R.A."/>
            <person name="Zerlotini A."/>
            <person name="Dunne D.W."/>
            <person name="Berriman M."/>
        </authorList>
    </citation>
    <scope>NUCLEOTIDE SEQUENCE [LARGE SCALE GENOMIC DNA]</scope>
    <source>
        <strain evidence="14">Puerto Rican</strain>
    </source>
</reference>
<dbReference type="GO" id="GO:0009116">
    <property type="term" value="P:nucleoside metabolic process"/>
    <property type="evidence" value="ECO:0007669"/>
    <property type="project" value="InterPro"/>
</dbReference>
<sequence>MHESVTANIENVKKVAHHIQKLTSIVPEIGIICGSGLGKLADGVKDKITIPYTKIPNFPQTSVVGHSGNLIFGTLSGRKVVVMQGRFHMYEGYSNDTVALPIRVMKLLGVKILMVSNAAGGLNRSLKLGDFVILKDHIYLPGLGLNNILVGPNQEEFGTRFPALSNAYDRDLRKLAVQVAEENGFGNLVHQGVYVMNGGPCYETPAECTMLLNMGCDVVGMSTIPEVVIARHCGIQVFAVSLVTNISVLDVESDLKPNHEEVLATGAQRAELMQSWFEKIIEKLPKD</sequence>
<dbReference type="NCBIfam" id="NF006054">
    <property type="entry name" value="PRK08202.1"/>
    <property type="match status" value="1"/>
</dbReference>
<dbReference type="CDD" id="cd09009">
    <property type="entry name" value="PNP-EcPNPII_like"/>
    <property type="match status" value="1"/>
</dbReference>
<keyword evidence="6 11" id="KW-0808">Transferase</keyword>
<feature type="binding site" evidence="12">
    <location>
        <position position="118"/>
    </location>
    <ligand>
        <name>phosphate</name>
        <dbReference type="ChEBI" id="CHEBI:43474"/>
    </ligand>
</feature>
<evidence type="ECO:0000313" key="15">
    <source>
        <dbReference type="WBParaSite" id="Smp_304260.1"/>
    </source>
</evidence>
<dbReference type="FunCoup" id="A0A5K4F407">
    <property type="interactions" value="210"/>
</dbReference>
<reference evidence="15" key="2">
    <citation type="submission" date="2019-11" db="UniProtKB">
        <authorList>
            <consortium name="WormBaseParasite"/>
        </authorList>
    </citation>
    <scope>IDENTIFICATION</scope>
    <source>
        <strain evidence="15">Puerto Rican</strain>
    </source>
</reference>
<evidence type="ECO:0000256" key="11">
    <source>
        <dbReference type="PIRNR" id="PIRNR000477"/>
    </source>
</evidence>
<dbReference type="STRING" id="6183.A0A5K4F407"/>
<feature type="binding site" evidence="12">
    <location>
        <position position="203"/>
    </location>
    <ligand>
        <name>a purine D-ribonucleoside</name>
        <dbReference type="ChEBI" id="CHEBI:142355"/>
    </ligand>
</feature>
<dbReference type="EC" id="2.4.2.1" evidence="3 11"/>
<feature type="binding site" evidence="12">
    <location>
        <position position="222"/>
    </location>
    <ligand>
        <name>phosphate</name>
        <dbReference type="ChEBI" id="CHEBI:43474"/>
    </ligand>
</feature>
<dbReference type="InParanoid" id="A0A5K4F407"/>
<feature type="binding site" evidence="12">
    <location>
        <begin position="86"/>
        <end position="88"/>
    </location>
    <ligand>
        <name>phosphate</name>
        <dbReference type="ChEBI" id="CHEBI:43474"/>
    </ligand>
</feature>
<comment type="catalytic activity">
    <reaction evidence="7">
        <text>inosine + phosphate = alpha-D-ribose 1-phosphate + hypoxanthine</text>
        <dbReference type="Rhea" id="RHEA:27646"/>
        <dbReference type="ChEBI" id="CHEBI:17368"/>
        <dbReference type="ChEBI" id="CHEBI:17596"/>
        <dbReference type="ChEBI" id="CHEBI:43474"/>
        <dbReference type="ChEBI" id="CHEBI:57720"/>
        <dbReference type="EC" id="2.4.2.1"/>
    </reaction>
</comment>
<evidence type="ECO:0000256" key="5">
    <source>
        <dbReference type="ARBA" id="ARBA00022676"/>
    </source>
</evidence>
<proteinExistence type="inferred from homology"/>
<dbReference type="PANTHER" id="PTHR11904">
    <property type="entry name" value="METHYLTHIOADENOSINE/PURINE NUCLEOSIDE PHOSPHORYLASE"/>
    <property type="match status" value="1"/>
</dbReference>
<feature type="binding site" evidence="12">
    <location>
        <position position="35"/>
    </location>
    <ligand>
        <name>phosphate</name>
        <dbReference type="ChEBI" id="CHEBI:43474"/>
    </ligand>
</feature>
<evidence type="ECO:0000256" key="4">
    <source>
        <dbReference type="ARBA" id="ARBA00013834"/>
    </source>
</evidence>
<evidence type="ECO:0000256" key="12">
    <source>
        <dbReference type="PIRSR" id="PIRSR000477-2"/>
    </source>
</evidence>
<evidence type="ECO:0000256" key="10">
    <source>
        <dbReference type="ARBA" id="ARBA00023970"/>
    </source>
</evidence>
<organism evidence="14 15">
    <name type="scientific">Schistosoma mansoni</name>
    <name type="common">Blood fluke</name>
    <dbReference type="NCBI Taxonomy" id="6183"/>
    <lineage>
        <taxon>Eukaryota</taxon>
        <taxon>Metazoa</taxon>
        <taxon>Spiralia</taxon>
        <taxon>Lophotrochozoa</taxon>
        <taxon>Platyhelminthes</taxon>
        <taxon>Trematoda</taxon>
        <taxon>Digenea</taxon>
        <taxon>Strigeidida</taxon>
        <taxon>Schistosomatoidea</taxon>
        <taxon>Schistosomatidae</taxon>
        <taxon>Schistosoma</taxon>
    </lineage>
</organism>
<dbReference type="InterPro" id="IPR035994">
    <property type="entry name" value="Nucleoside_phosphorylase_sf"/>
</dbReference>
<comment type="catalytic activity">
    <reaction evidence="8">
        <text>2'-deoxyguanosine + phosphate = 2-deoxy-alpha-D-ribose 1-phosphate + guanine</text>
        <dbReference type="Rhea" id="RHEA:27738"/>
        <dbReference type="ChEBI" id="CHEBI:16235"/>
        <dbReference type="ChEBI" id="CHEBI:17172"/>
        <dbReference type="ChEBI" id="CHEBI:43474"/>
        <dbReference type="ChEBI" id="CHEBI:57259"/>
        <dbReference type="EC" id="2.4.2.1"/>
    </reaction>
</comment>
<comment type="catalytic activity">
    <reaction evidence="9">
        <text>2'-deoxyinosine + phosphate = 2-deoxy-alpha-D-ribose 1-phosphate + hypoxanthine</text>
        <dbReference type="Rhea" id="RHEA:27750"/>
        <dbReference type="ChEBI" id="CHEBI:17368"/>
        <dbReference type="ChEBI" id="CHEBI:28997"/>
        <dbReference type="ChEBI" id="CHEBI:43474"/>
        <dbReference type="ChEBI" id="CHEBI:57259"/>
        <dbReference type="EC" id="2.4.2.1"/>
    </reaction>
</comment>
<comment type="function">
    <text evidence="11">The purine nucleoside phosphorylases catalyze the phosphorolytic breakdown of the N-glycosidic bond in the beta-(deoxy)ribonucleoside molecules, with the formation of the corresponding free purine bases and pentose-1-phosphate.</text>
</comment>
<keyword evidence="5 11" id="KW-0328">Glycosyltransferase</keyword>
<dbReference type="Gene3D" id="3.40.50.1580">
    <property type="entry name" value="Nucleoside phosphorylase domain"/>
    <property type="match status" value="1"/>
</dbReference>
<evidence type="ECO:0000256" key="9">
    <source>
        <dbReference type="ARBA" id="ARBA00023950"/>
    </source>
</evidence>
<accession>A0A5K4F407</accession>
<feature type="domain" description="Nucleoside phosphorylase" evidence="13">
    <location>
        <begin position="28"/>
        <end position="281"/>
    </location>
</feature>
<dbReference type="Proteomes" id="UP000008854">
    <property type="component" value="Unassembled WGS sequence"/>
</dbReference>
<feature type="binding site" evidence="12">
    <location>
        <position position="245"/>
    </location>
    <ligand>
        <name>a purine D-ribonucleoside</name>
        <dbReference type="ChEBI" id="CHEBI:142355"/>
    </ligand>
</feature>
<evidence type="ECO:0000256" key="6">
    <source>
        <dbReference type="ARBA" id="ARBA00022679"/>
    </source>
</evidence>
<comment type="pathway">
    <text evidence="1 11">Purine metabolism; purine nucleoside salvage.</text>
</comment>
<dbReference type="AlphaFoldDB" id="A0A5K4F407"/>
<comment type="similarity">
    <text evidence="2 11">Belongs to the PNP/MTAP phosphorylase family.</text>
</comment>